<feature type="domain" description="FAD-binding" evidence="1">
    <location>
        <begin position="19"/>
        <end position="332"/>
    </location>
</feature>
<dbReference type="PANTHER" id="PTHR42685:SF22">
    <property type="entry name" value="CONDITIONED MEDIUM FACTOR RECEPTOR 1"/>
    <property type="match status" value="1"/>
</dbReference>
<accession>A0A1H0K324</accession>
<dbReference type="OrthoDB" id="5652862at2"/>
<keyword evidence="3" id="KW-1185">Reference proteome</keyword>
<dbReference type="Proteomes" id="UP000198793">
    <property type="component" value="Unassembled WGS sequence"/>
</dbReference>
<gene>
    <name evidence="2" type="ORF">SAMN05192530_10763</name>
</gene>
<dbReference type="Gene3D" id="3.50.50.60">
    <property type="entry name" value="FAD/NAD(P)-binding domain"/>
    <property type="match status" value="1"/>
</dbReference>
<dbReference type="EMBL" id="FNIT01000007">
    <property type="protein sequence ID" value="SDO50153.1"/>
    <property type="molecule type" value="Genomic_DNA"/>
</dbReference>
<evidence type="ECO:0000313" key="3">
    <source>
        <dbReference type="Proteomes" id="UP000198793"/>
    </source>
</evidence>
<dbReference type="STRING" id="1166073.SAMN05192530_10763"/>
<dbReference type="SUPFAM" id="SSF51905">
    <property type="entry name" value="FAD/NAD(P)-binding domain"/>
    <property type="match status" value="1"/>
</dbReference>
<evidence type="ECO:0000313" key="2">
    <source>
        <dbReference type="EMBL" id="SDO50153.1"/>
    </source>
</evidence>
<dbReference type="PRINTS" id="PR00368">
    <property type="entry name" value="FADPNR"/>
</dbReference>
<evidence type="ECO:0000259" key="1">
    <source>
        <dbReference type="Pfam" id="PF01494"/>
    </source>
</evidence>
<dbReference type="GO" id="GO:0071949">
    <property type="term" value="F:FAD binding"/>
    <property type="evidence" value="ECO:0007669"/>
    <property type="project" value="InterPro"/>
</dbReference>
<dbReference type="InterPro" id="IPR036188">
    <property type="entry name" value="FAD/NAD-bd_sf"/>
</dbReference>
<dbReference type="InterPro" id="IPR002938">
    <property type="entry name" value="FAD-bd"/>
</dbReference>
<dbReference type="RefSeq" id="WP_090675006.1">
    <property type="nucleotide sequence ID" value="NZ_FNIT01000007.1"/>
</dbReference>
<dbReference type="Pfam" id="PF01494">
    <property type="entry name" value="FAD_binding_3"/>
    <property type="match status" value="1"/>
</dbReference>
<reference evidence="2 3" key="1">
    <citation type="submission" date="2016-10" db="EMBL/GenBank/DDBJ databases">
        <authorList>
            <person name="de Groot N.N."/>
        </authorList>
    </citation>
    <scope>NUCLEOTIDE SEQUENCE [LARGE SCALE GENOMIC DNA]</scope>
    <source>
        <strain evidence="3">L7-484,KACC 16230,DSM 25025</strain>
    </source>
</reference>
<protein>
    <submittedName>
        <fullName evidence="2">Dehydrogenase (Flavoprotein)</fullName>
    </submittedName>
</protein>
<dbReference type="PRINTS" id="PR00469">
    <property type="entry name" value="PNDRDTASEII"/>
</dbReference>
<name>A0A1H0K324_9HYPH</name>
<dbReference type="AlphaFoldDB" id="A0A1H0K324"/>
<dbReference type="InterPro" id="IPR050407">
    <property type="entry name" value="Geranylgeranyl_reductase"/>
</dbReference>
<organism evidence="2 3">
    <name type="scientific">Aureimonas jatrophae</name>
    <dbReference type="NCBI Taxonomy" id="1166073"/>
    <lineage>
        <taxon>Bacteria</taxon>
        <taxon>Pseudomonadati</taxon>
        <taxon>Pseudomonadota</taxon>
        <taxon>Alphaproteobacteria</taxon>
        <taxon>Hyphomicrobiales</taxon>
        <taxon>Aurantimonadaceae</taxon>
        <taxon>Aureimonas</taxon>
    </lineage>
</organism>
<sequence length="410" mass="43139">MTRHGSNETTGIGDTSTFDAVVIGAGPAGSASAILLAEAGWRVALVERARFPRRKVCGEFVSGTSRPVLRALGLEAAFDREAGPPVRRVVLMAGRHVVAAPMPAGAGLGRALGRDRLDLLLAERAASLGVTLFQPMRATGIETDARGTSTRIRLEGAAGHEASITARVAIAANGSWERSNLPTDLPRRHEARDELGFKAHFRGDRLPAGDMPLLAFPGGYGGMVRVDDGRLSVSCCIRRDALDHIRREGESAGVAVERHLRATTRGIAETLAGAEPAGAWLAAGPIRPGLRPVHADGVFRAGNLAGEAHPVVAEGISMALQSGWLLARVLLEADLDAASGHEAAAERYARAYRRQFAGRIRAAGLFAALARRPSAHRALAPLLVRAPVLLSFGARLSGKARALPETVPYG</sequence>
<proteinExistence type="predicted"/>
<dbReference type="PANTHER" id="PTHR42685">
    <property type="entry name" value="GERANYLGERANYL DIPHOSPHATE REDUCTASE"/>
    <property type="match status" value="1"/>
</dbReference>